<dbReference type="OrthoDB" id="680817at2"/>
<dbReference type="Proteomes" id="UP000261174">
    <property type="component" value="Unassembled WGS sequence"/>
</dbReference>
<evidence type="ECO:0000313" key="3">
    <source>
        <dbReference type="Proteomes" id="UP000261174"/>
    </source>
</evidence>
<dbReference type="InterPro" id="IPR052344">
    <property type="entry name" value="Transposase-related"/>
</dbReference>
<dbReference type="PANTHER" id="PTHR33678">
    <property type="entry name" value="BLL1576 PROTEIN"/>
    <property type="match status" value="1"/>
</dbReference>
<evidence type="ECO:0000259" key="1">
    <source>
        <dbReference type="Pfam" id="PF03050"/>
    </source>
</evidence>
<accession>A0A3E1NMV7</accession>
<sequence>MTIFYCMAHTRRRIYYAESNNKQLSSYALSEITKLYAIEQACKDEQLNIDQRKARRQKESVPILKALGEWMKEKYKQLRPNPLSLKHLHIALRDGKS</sequence>
<dbReference type="EMBL" id="QTJV01000028">
    <property type="protein sequence ID" value="RFM29260.1"/>
    <property type="molecule type" value="Genomic_DNA"/>
</dbReference>
<dbReference type="Pfam" id="PF03050">
    <property type="entry name" value="DDE_Tnp_IS66"/>
    <property type="match status" value="1"/>
</dbReference>
<feature type="domain" description="Transposase IS66 central" evidence="1">
    <location>
        <begin position="3"/>
        <end position="92"/>
    </location>
</feature>
<evidence type="ECO:0000313" key="2">
    <source>
        <dbReference type="EMBL" id="RFM29260.1"/>
    </source>
</evidence>
<protein>
    <recommendedName>
        <fullName evidence="1">Transposase IS66 central domain-containing protein</fullName>
    </recommendedName>
</protein>
<gene>
    <name evidence="2" type="ORF">DXN04_33620</name>
</gene>
<keyword evidence="3" id="KW-1185">Reference proteome</keyword>
<organism evidence="2 3">
    <name type="scientific">Chitinophaga silvisoli</name>
    <dbReference type="NCBI Taxonomy" id="2291814"/>
    <lineage>
        <taxon>Bacteria</taxon>
        <taxon>Pseudomonadati</taxon>
        <taxon>Bacteroidota</taxon>
        <taxon>Chitinophagia</taxon>
        <taxon>Chitinophagales</taxon>
        <taxon>Chitinophagaceae</taxon>
        <taxon>Chitinophaga</taxon>
    </lineage>
</organism>
<dbReference type="PANTHER" id="PTHR33678:SF1">
    <property type="entry name" value="BLL1576 PROTEIN"/>
    <property type="match status" value="1"/>
</dbReference>
<reference evidence="2 3" key="1">
    <citation type="submission" date="2018-08" db="EMBL/GenBank/DDBJ databases">
        <title>Chitinophaga sp. K20C18050901, a novel bacterium isolated from forest soil.</title>
        <authorList>
            <person name="Wang C."/>
        </authorList>
    </citation>
    <scope>NUCLEOTIDE SEQUENCE [LARGE SCALE GENOMIC DNA]</scope>
    <source>
        <strain evidence="2 3">K20C18050901</strain>
    </source>
</reference>
<proteinExistence type="predicted"/>
<comment type="caution">
    <text evidence="2">The sequence shown here is derived from an EMBL/GenBank/DDBJ whole genome shotgun (WGS) entry which is preliminary data.</text>
</comment>
<dbReference type="InterPro" id="IPR004291">
    <property type="entry name" value="Transposase_IS66_central"/>
</dbReference>
<dbReference type="AlphaFoldDB" id="A0A3E1NMV7"/>
<name>A0A3E1NMV7_9BACT</name>